<dbReference type="InterPro" id="IPR029000">
    <property type="entry name" value="Cyclophilin-like_dom_sf"/>
</dbReference>
<dbReference type="InterPro" id="IPR043797">
    <property type="entry name" value="MupG_N"/>
</dbReference>
<dbReference type="PANTHER" id="PTHR38435:SF2">
    <property type="entry name" value="DUF871 DOMAIN-CONTAINING PROTEIN"/>
    <property type="match status" value="1"/>
</dbReference>
<evidence type="ECO:0000313" key="3">
    <source>
        <dbReference type="EMBL" id="QIK73396.1"/>
    </source>
</evidence>
<accession>A0A6G7Y9P0</accession>
<dbReference type="KEGG" id="prv:G7070_15405"/>
<dbReference type="PANTHER" id="PTHR38435">
    <property type="match status" value="1"/>
</dbReference>
<dbReference type="InterPro" id="IPR008589">
    <property type="entry name" value="MupG"/>
</dbReference>
<protein>
    <submittedName>
        <fullName evidence="3">DUF871 domain-containing protein</fullName>
    </submittedName>
</protein>
<dbReference type="AlphaFoldDB" id="A0A6G7Y9P0"/>
<name>A0A6G7Y9P0_9ACTN</name>
<dbReference type="Pfam" id="PF05913">
    <property type="entry name" value="MupG_C"/>
    <property type="match status" value="1"/>
</dbReference>
<dbReference type="InterPro" id="IPR013785">
    <property type="entry name" value="Aldolase_TIM"/>
</dbReference>
<keyword evidence="4" id="KW-1185">Reference proteome</keyword>
<dbReference type="SUPFAM" id="SSF51445">
    <property type="entry name" value="(Trans)glycosidases"/>
    <property type="match status" value="1"/>
</dbReference>
<feature type="domain" description="6-phospho-N-acetylmuramidase N-terminal" evidence="2">
    <location>
        <begin position="3"/>
        <end position="201"/>
    </location>
</feature>
<evidence type="ECO:0000313" key="4">
    <source>
        <dbReference type="Proteomes" id="UP000501058"/>
    </source>
</evidence>
<dbReference type="Gene3D" id="2.40.100.10">
    <property type="entry name" value="Cyclophilin-like"/>
    <property type="match status" value="1"/>
</dbReference>
<reference evidence="3 4" key="1">
    <citation type="submission" date="2020-03" db="EMBL/GenBank/DDBJ databases">
        <title>Propioniciclava sp. nov., isolated from Hydrophilus acuminatus.</title>
        <authorList>
            <person name="Hyun D.-W."/>
            <person name="Bae J.-W."/>
        </authorList>
    </citation>
    <scope>NUCLEOTIDE SEQUENCE [LARGE SCALE GENOMIC DNA]</scope>
    <source>
        <strain evidence="3 4">HDW11</strain>
    </source>
</reference>
<organism evidence="3 4">
    <name type="scientific">Propioniciclava coleopterorum</name>
    <dbReference type="NCBI Taxonomy" id="2714937"/>
    <lineage>
        <taxon>Bacteria</taxon>
        <taxon>Bacillati</taxon>
        <taxon>Actinomycetota</taxon>
        <taxon>Actinomycetes</taxon>
        <taxon>Propionibacteriales</taxon>
        <taxon>Propionibacteriaceae</taxon>
        <taxon>Propioniciclava</taxon>
    </lineage>
</organism>
<proteinExistence type="predicted"/>
<dbReference type="Pfam" id="PF19200">
    <property type="entry name" value="MupG_N"/>
    <property type="match status" value="1"/>
</dbReference>
<dbReference type="InterPro" id="IPR017853">
    <property type="entry name" value="GH"/>
</dbReference>
<sequence length="345" mass="38568">MLFSLYPTDPVEVRDAVVAAARDHSAEHALFTSLHIPEADDLAAFADHLRTLHERDGLTFCADISPVTLMKLGIGRDEVGVLRDWGVRWVRIDFGFDVADIARIAEVGDFKVALNASTVGDAELDALDGLTLVGWHNYYPRPETGLTADFVRRQNALFAARGLEVFTFIPGELTFRAPLHLGLPMLEEQRHRNAYVNYLQVAQEFPGTTIVFAEGVPLPRHLEWIEHYERTGEITVPLAAIDAAADFLLEGPWRIRIEETGLSERLEGTRGRPTPASWVNADVRERGSVQMDLPNYGRYAGETHLMLRDAPLDPRQARVADIAAPYRSVVDRLRLSRLVRFVAAP</sequence>
<evidence type="ECO:0000259" key="2">
    <source>
        <dbReference type="Pfam" id="PF19200"/>
    </source>
</evidence>
<evidence type="ECO:0000259" key="1">
    <source>
        <dbReference type="Pfam" id="PF05913"/>
    </source>
</evidence>
<dbReference type="Proteomes" id="UP000501058">
    <property type="component" value="Chromosome"/>
</dbReference>
<gene>
    <name evidence="3" type="ORF">G7070_15405</name>
</gene>
<dbReference type="RefSeq" id="WP_166234465.1">
    <property type="nucleotide sequence ID" value="NZ_CP049865.1"/>
</dbReference>
<dbReference type="SUPFAM" id="SSF50891">
    <property type="entry name" value="Cyclophilin-like"/>
    <property type="match status" value="1"/>
</dbReference>
<feature type="domain" description="6-phospho-N-acetylmuramidase C-terminal" evidence="1">
    <location>
        <begin position="249"/>
        <end position="339"/>
    </location>
</feature>
<dbReference type="InterPro" id="IPR043894">
    <property type="entry name" value="MupG_C"/>
</dbReference>
<dbReference type="Gene3D" id="3.20.20.70">
    <property type="entry name" value="Aldolase class I"/>
    <property type="match status" value="1"/>
</dbReference>
<dbReference type="EMBL" id="CP049865">
    <property type="protein sequence ID" value="QIK73396.1"/>
    <property type="molecule type" value="Genomic_DNA"/>
</dbReference>